<evidence type="ECO:0000313" key="4">
    <source>
        <dbReference type="Proteomes" id="UP000472273"/>
    </source>
</evidence>
<dbReference type="GeneTree" id="ENSGT00940000155980"/>
<dbReference type="Pfam" id="PF02174">
    <property type="entry name" value="IRS"/>
    <property type="match status" value="1"/>
</dbReference>
<feature type="domain" description="IRS-type PTB" evidence="2">
    <location>
        <begin position="1"/>
        <end position="45"/>
    </location>
</feature>
<keyword evidence="4" id="KW-1185">Reference proteome</keyword>
<reference evidence="3" key="1">
    <citation type="submission" date="2025-08" db="UniProtKB">
        <authorList>
            <consortium name="Ensembl"/>
        </authorList>
    </citation>
    <scope>IDENTIFICATION</scope>
</reference>
<dbReference type="GO" id="GO:0005737">
    <property type="term" value="C:cytoplasm"/>
    <property type="evidence" value="ECO:0007669"/>
    <property type="project" value="TreeGrafter"/>
</dbReference>
<sequence length="222" mass="24095">MFSFEAGRRCESGPGNFTFETKQGNEIFNVVEAAIQAQKAQVEEHRRAPRSALAAWPSVLWPDFVYADPVDSQRLEEGPGWGSGLVEEQLRPQTGKGHGLPSDKQHIYDEPEGRAPWPTPPLAAIYDEARLPCEAWRTQGLESQAGYELPCLPGTGDYAVPASKPKAAPAPEGLRNTNNSNNGGDPIYSRVFKPPSAPGPLGPEQSVDESRLAAVYEDLGEI</sequence>
<evidence type="ECO:0000313" key="3">
    <source>
        <dbReference type="Ensembl" id="ENSPTXP00000025692.1"/>
    </source>
</evidence>
<dbReference type="SUPFAM" id="SSF50729">
    <property type="entry name" value="PH domain-like"/>
    <property type="match status" value="1"/>
</dbReference>
<dbReference type="PANTHER" id="PTHR21258">
    <property type="entry name" value="DOCKING PROTEIN RELATED"/>
    <property type="match status" value="1"/>
</dbReference>
<evidence type="ECO:0000259" key="2">
    <source>
        <dbReference type="PROSITE" id="PS51064"/>
    </source>
</evidence>
<proteinExistence type="predicted"/>
<feature type="compositionally biased region" description="Low complexity" evidence="1">
    <location>
        <begin position="162"/>
        <end position="171"/>
    </location>
</feature>
<organism evidence="3 4">
    <name type="scientific">Pseudonaja textilis</name>
    <name type="common">Eastern brown snake</name>
    <dbReference type="NCBI Taxonomy" id="8673"/>
    <lineage>
        <taxon>Eukaryota</taxon>
        <taxon>Metazoa</taxon>
        <taxon>Chordata</taxon>
        <taxon>Craniata</taxon>
        <taxon>Vertebrata</taxon>
        <taxon>Euteleostomi</taxon>
        <taxon>Lepidosauria</taxon>
        <taxon>Squamata</taxon>
        <taxon>Bifurcata</taxon>
        <taxon>Unidentata</taxon>
        <taxon>Episquamata</taxon>
        <taxon>Toxicofera</taxon>
        <taxon>Serpentes</taxon>
        <taxon>Colubroidea</taxon>
        <taxon>Elapidae</taxon>
        <taxon>Hydrophiinae</taxon>
        <taxon>Pseudonaja</taxon>
    </lineage>
</organism>
<feature type="region of interest" description="Disordered" evidence="1">
    <location>
        <begin position="162"/>
        <end position="210"/>
    </location>
</feature>
<evidence type="ECO:0000256" key="1">
    <source>
        <dbReference type="SAM" id="MobiDB-lite"/>
    </source>
</evidence>
<dbReference type="PANTHER" id="PTHR21258:SF46">
    <property type="entry name" value="DOCKING PROTEIN 1"/>
    <property type="match status" value="1"/>
</dbReference>
<reference evidence="3" key="2">
    <citation type="submission" date="2025-09" db="UniProtKB">
        <authorList>
            <consortium name="Ensembl"/>
        </authorList>
    </citation>
    <scope>IDENTIFICATION</scope>
</reference>
<dbReference type="Gene3D" id="2.30.29.30">
    <property type="entry name" value="Pleckstrin-homology domain (PH domain)/Phosphotyrosine-binding domain (PTB)"/>
    <property type="match status" value="1"/>
</dbReference>
<protein>
    <recommendedName>
        <fullName evidence="2">IRS-type PTB domain-containing protein</fullName>
    </recommendedName>
</protein>
<dbReference type="Ensembl" id="ENSPTXT00000026489.1">
    <property type="protein sequence ID" value="ENSPTXP00000025692.1"/>
    <property type="gene ID" value="ENSPTXG00000017869.1"/>
</dbReference>
<dbReference type="AlphaFoldDB" id="A0A670ZSH6"/>
<dbReference type="GO" id="GO:0007265">
    <property type="term" value="P:Ras protein signal transduction"/>
    <property type="evidence" value="ECO:0007669"/>
    <property type="project" value="TreeGrafter"/>
</dbReference>
<accession>A0A670ZSH6</accession>
<dbReference type="PROSITE" id="PS51064">
    <property type="entry name" value="IRS_PTB"/>
    <property type="match status" value="1"/>
</dbReference>
<name>A0A670ZSH6_PSETE</name>
<dbReference type="InterPro" id="IPR002404">
    <property type="entry name" value="IRS_PTB"/>
</dbReference>
<dbReference type="Proteomes" id="UP000472273">
    <property type="component" value="Unplaced"/>
</dbReference>
<dbReference type="InterPro" id="IPR011993">
    <property type="entry name" value="PH-like_dom_sf"/>
</dbReference>
<dbReference type="GO" id="GO:0007169">
    <property type="term" value="P:cell surface receptor protein tyrosine kinase signaling pathway"/>
    <property type="evidence" value="ECO:0007669"/>
    <property type="project" value="TreeGrafter"/>
</dbReference>
<dbReference type="GO" id="GO:0043410">
    <property type="term" value="P:positive regulation of MAPK cascade"/>
    <property type="evidence" value="ECO:0007669"/>
    <property type="project" value="TreeGrafter"/>
</dbReference>
<dbReference type="InterPro" id="IPR050996">
    <property type="entry name" value="Docking_Protein_DOK"/>
</dbReference>